<dbReference type="Pfam" id="PF10627">
    <property type="entry name" value="CsgE"/>
    <property type="match status" value="1"/>
</dbReference>
<name>A0A432YSD3_9GAMM</name>
<evidence type="ECO:0000313" key="6">
    <source>
        <dbReference type="Proteomes" id="UP000288361"/>
    </source>
</evidence>
<proteinExistence type="predicted"/>
<protein>
    <recommendedName>
        <fullName evidence="2">Curli production assembly/transport component CsgE</fullName>
    </recommendedName>
</protein>
<dbReference type="InterPro" id="IPR018900">
    <property type="entry name" value="Curli_CsgE"/>
</dbReference>
<sequence>MIKKLLFIIILITPFSHADEIELGGMVLDRTISRFGKDFFFYYTSYWRDIPSTNGITVVVNERVYPQAGTYLWVEMEQKKVFETYFGRRQNDVKKLAEQAILISINEVARIKADSVFDSPNNNEF</sequence>
<gene>
    <name evidence="5" type="ORF">CWI73_07315</name>
</gene>
<reference evidence="5 6" key="1">
    <citation type="journal article" date="2011" name="Front. Microbiol.">
        <title>Genomic signatures of strain selection and enhancement in Bacillus atrophaeus var. globigii, a historical biowarfare simulant.</title>
        <authorList>
            <person name="Gibbons H.S."/>
            <person name="Broomall S.M."/>
            <person name="McNew L.A."/>
            <person name="Daligault H."/>
            <person name="Chapman C."/>
            <person name="Bruce D."/>
            <person name="Karavis M."/>
            <person name="Krepps M."/>
            <person name="McGregor P.A."/>
            <person name="Hong C."/>
            <person name="Park K.H."/>
            <person name="Akmal A."/>
            <person name="Feldman A."/>
            <person name="Lin J.S."/>
            <person name="Chang W.E."/>
            <person name="Higgs B.W."/>
            <person name="Demirev P."/>
            <person name="Lindquist J."/>
            <person name="Liem A."/>
            <person name="Fochler E."/>
            <person name="Read T.D."/>
            <person name="Tapia R."/>
            <person name="Johnson S."/>
            <person name="Bishop-Lilly K.A."/>
            <person name="Detter C."/>
            <person name="Han C."/>
            <person name="Sozhamannan S."/>
            <person name="Rosenzweig C.N."/>
            <person name="Skowronski E.W."/>
        </authorList>
    </citation>
    <scope>NUCLEOTIDE SEQUENCE [LARGE SCALE GENOMIC DNA]</scope>
    <source>
        <strain evidence="5 6">TPS4-2</strain>
    </source>
</reference>
<feature type="signal peptide" evidence="4">
    <location>
        <begin position="1"/>
        <end position="18"/>
    </location>
</feature>
<accession>A0A432YSD3</accession>
<evidence type="ECO:0000256" key="4">
    <source>
        <dbReference type="SAM" id="SignalP"/>
    </source>
</evidence>
<dbReference type="Proteomes" id="UP000288361">
    <property type="component" value="Unassembled WGS sequence"/>
</dbReference>
<evidence type="ECO:0000256" key="2">
    <source>
        <dbReference type="ARBA" id="ARBA00014024"/>
    </source>
</evidence>
<evidence type="ECO:0000256" key="1">
    <source>
        <dbReference type="ARBA" id="ARBA00003989"/>
    </source>
</evidence>
<dbReference type="EMBL" id="PIQA01000004">
    <property type="protein sequence ID" value="RUO64492.1"/>
    <property type="molecule type" value="Genomic_DNA"/>
</dbReference>
<dbReference type="RefSeq" id="WP_058576556.1">
    <property type="nucleotide sequence ID" value="NZ_JBHUMT010000001.1"/>
</dbReference>
<comment type="function">
    <text evidence="1">May be involved in the biogenesis of curli organelles.</text>
</comment>
<dbReference type="AlphaFoldDB" id="A0A432YSD3"/>
<comment type="caution">
    <text evidence="5">The sequence shown here is derived from an EMBL/GenBank/DDBJ whole genome shotgun (WGS) entry which is preliminary data.</text>
</comment>
<feature type="chain" id="PRO_5019436436" description="Curli production assembly/transport component CsgE" evidence="4">
    <location>
        <begin position="19"/>
        <end position="125"/>
    </location>
</feature>
<keyword evidence="3 4" id="KW-0732">Signal</keyword>
<organism evidence="5 6">
    <name type="scientific">Idiomarina piscisalsi</name>
    <dbReference type="NCBI Taxonomy" id="1096243"/>
    <lineage>
        <taxon>Bacteria</taxon>
        <taxon>Pseudomonadati</taxon>
        <taxon>Pseudomonadota</taxon>
        <taxon>Gammaproteobacteria</taxon>
        <taxon>Alteromonadales</taxon>
        <taxon>Idiomarinaceae</taxon>
        <taxon>Idiomarina</taxon>
    </lineage>
</organism>
<evidence type="ECO:0000313" key="5">
    <source>
        <dbReference type="EMBL" id="RUO64492.1"/>
    </source>
</evidence>
<evidence type="ECO:0000256" key="3">
    <source>
        <dbReference type="ARBA" id="ARBA00022729"/>
    </source>
</evidence>